<dbReference type="EMBL" id="MIFZ01000337">
    <property type="protein sequence ID" value="OSY49074.1"/>
    <property type="molecule type" value="Genomic_DNA"/>
</dbReference>
<proteinExistence type="predicted"/>
<feature type="region of interest" description="Disordered" evidence="1">
    <location>
        <begin position="348"/>
        <end position="367"/>
    </location>
</feature>
<name>A0A1Y2NNI9_STRFR</name>
<dbReference type="RefSeq" id="WP_140160890.1">
    <property type="nucleotide sequence ID" value="NZ_ASYR01000057.1"/>
</dbReference>
<feature type="region of interest" description="Disordered" evidence="1">
    <location>
        <begin position="265"/>
        <end position="292"/>
    </location>
</feature>
<evidence type="ECO:0000256" key="1">
    <source>
        <dbReference type="SAM" id="MobiDB-lite"/>
    </source>
</evidence>
<evidence type="ECO:0000313" key="2">
    <source>
        <dbReference type="EMBL" id="OSY49074.1"/>
    </source>
</evidence>
<dbReference type="AlphaFoldDB" id="A0A1Y2NNI9"/>
<dbReference type="Proteomes" id="UP000194318">
    <property type="component" value="Unassembled WGS sequence"/>
</dbReference>
<reference evidence="2 3" key="1">
    <citation type="submission" date="2016-09" db="EMBL/GenBank/DDBJ databases">
        <title>Streptomyces fradiae DSM40063, a candidate organism with high potential of specific P450 cytochromes.</title>
        <authorList>
            <person name="Grumaz C."/>
            <person name="Vainshtein Y."/>
            <person name="Kirstahler P."/>
            <person name="Sohn K."/>
        </authorList>
    </citation>
    <scope>NUCLEOTIDE SEQUENCE [LARGE SCALE GENOMIC DNA]</scope>
    <source>
        <strain evidence="2 3">DSM 40063</strain>
    </source>
</reference>
<sequence length="455" mass="48388">MTEAAAAPGLACVAAGRGCGTPLGWRNKGRCPACTEAHNTESRVLRARRNPLPPATLEVVIEQLGAGVPLVEAARRAGTTSKRVRSMAAINPRVAALLAAADDKRLVRQVVAHLVAVATGEGGDPQAEAWRMMAPRLADVELAVSRGPEALARVVEQRRLLEALAQGAPTLKAASTRAGIAAARLRVLLDDGEFAQAAVQAQAAATRRVVEQALVEIAEDRDVEGFLAAAGVGRQWLTDQARGDLWVARALAEARERRRDLRAAARAAARKGSERRRSSRADARAERKADTVQQDRARLARLLPLLEEGATVGDALAAVGSNASWLSRVRRRVPEAEQQVKAACAAGRGKRPSSTVVRPSSGPAVRDARARQEVVAAVASGGTLKQAATRIGTVPAWVLREYHRVDGFREALRAAAALHPEYDLDADLKRAARGNVQRVPAPRLPDESTPASARR</sequence>
<comment type="caution">
    <text evidence="2">The sequence shown here is derived from an EMBL/GenBank/DDBJ whole genome shotgun (WGS) entry which is preliminary data.</text>
</comment>
<accession>A0A1Y2NNI9</accession>
<organism evidence="2 3">
    <name type="scientific">Streptomyces fradiae ATCC 10745 = DSM 40063</name>
    <dbReference type="NCBI Taxonomy" id="1319510"/>
    <lineage>
        <taxon>Bacteria</taxon>
        <taxon>Bacillati</taxon>
        <taxon>Actinomycetota</taxon>
        <taxon>Actinomycetes</taxon>
        <taxon>Kitasatosporales</taxon>
        <taxon>Streptomycetaceae</taxon>
        <taxon>Streptomyces</taxon>
    </lineage>
</organism>
<gene>
    <name evidence="2" type="ORF">BG846_05313</name>
</gene>
<protein>
    <submittedName>
        <fullName evidence="2">Uncharacterized protein</fullName>
    </submittedName>
</protein>
<feature type="region of interest" description="Disordered" evidence="1">
    <location>
        <begin position="433"/>
        <end position="455"/>
    </location>
</feature>
<evidence type="ECO:0000313" key="3">
    <source>
        <dbReference type="Proteomes" id="UP000194318"/>
    </source>
</evidence>
<feature type="compositionally biased region" description="Basic and acidic residues" evidence="1">
    <location>
        <begin position="271"/>
        <end position="292"/>
    </location>
</feature>